<organism evidence="1 2">
    <name type="scientific">Dryococelus australis</name>
    <dbReference type="NCBI Taxonomy" id="614101"/>
    <lineage>
        <taxon>Eukaryota</taxon>
        <taxon>Metazoa</taxon>
        <taxon>Ecdysozoa</taxon>
        <taxon>Arthropoda</taxon>
        <taxon>Hexapoda</taxon>
        <taxon>Insecta</taxon>
        <taxon>Pterygota</taxon>
        <taxon>Neoptera</taxon>
        <taxon>Polyneoptera</taxon>
        <taxon>Phasmatodea</taxon>
        <taxon>Verophasmatodea</taxon>
        <taxon>Anareolatae</taxon>
        <taxon>Phasmatidae</taxon>
        <taxon>Eurycanthinae</taxon>
        <taxon>Dryococelus</taxon>
    </lineage>
</organism>
<keyword evidence="2" id="KW-1185">Reference proteome</keyword>
<proteinExistence type="predicted"/>
<dbReference type="Proteomes" id="UP001159363">
    <property type="component" value="Chromosome 16"/>
</dbReference>
<evidence type="ECO:0000313" key="2">
    <source>
        <dbReference type="Proteomes" id="UP001159363"/>
    </source>
</evidence>
<comment type="caution">
    <text evidence="1">The sequence shown here is derived from an EMBL/GenBank/DDBJ whole genome shotgun (WGS) entry which is preliminary data.</text>
</comment>
<dbReference type="EMBL" id="JARBHB010000017">
    <property type="protein sequence ID" value="KAJ8865565.1"/>
    <property type="molecule type" value="Genomic_DNA"/>
</dbReference>
<name>A0ABQ9FZA1_9NEOP</name>
<accession>A0ABQ9FZA1</accession>
<evidence type="ECO:0000313" key="1">
    <source>
        <dbReference type="EMBL" id="KAJ8865565.1"/>
    </source>
</evidence>
<reference evidence="1 2" key="1">
    <citation type="submission" date="2023-02" db="EMBL/GenBank/DDBJ databases">
        <title>LHISI_Scaffold_Assembly.</title>
        <authorList>
            <person name="Stuart O.P."/>
            <person name="Cleave R."/>
            <person name="Magrath M.J.L."/>
            <person name="Mikheyev A.S."/>
        </authorList>
    </citation>
    <scope>NUCLEOTIDE SEQUENCE [LARGE SCALE GENOMIC DNA]</scope>
    <source>
        <strain evidence="1">Daus_M_001</strain>
        <tissue evidence="1">Leg muscle</tissue>
    </source>
</reference>
<sequence length="175" mass="19597">MPLVGGFSRGSPISHALSFRRCSILTSITLISSQDLAVKSRLLRSNSSLPASKLTCASSTAACRNADLMGSLSSSRMMMIQPHSTREWSLYYVLRMIRIPPETRFETNLAYVRTSQGTNKKKPGVILPEWSNIAPAVTEIVIIITPRTDDDTVKWRWSSDGEGKKREITYWQHPP</sequence>
<gene>
    <name evidence="1" type="ORF">PR048_033085</name>
</gene>
<protein>
    <submittedName>
        <fullName evidence="1">Uncharacterized protein</fullName>
    </submittedName>
</protein>